<reference evidence="7" key="5">
    <citation type="submission" date="2023-08" db="EMBL/GenBank/DDBJ databases">
        <title>Complete Genome Sequences of butyrate producing Anaerostipes hadrus strains BA1 and GIF7 isolated from the terminal ileum of a healthy lean male.</title>
        <authorList>
            <person name="Low A."/>
            <person name="Sheludchenko M."/>
            <person name="Cheng H.E."/>
            <person name="Koh X.Q."/>
            <person name="Lee J."/>
        </authorList>
    </citation>
    <scope>NUCLEOTIDE SEQUENCE</scope>
    <source>
        <strain evidence="7">BA1</strain>
    </source>
</reference>
<dbReference type="Proteomes" id="UP001243496">
    <property type="component" value="Chromosome"/>
</dbReference>
<accession>A0A174EF63</accession>
<organism evidence="4 8">
    <name type="scientific">Anaerostipes hadrus</name>
    <dbReference type="NCBI Taxonomy" id="649756"/>
    <lineage>
        <taxon>Bacteria</taxon>
        <taxon>Bacillati</taxon>
        <taxon>Bacillota</taxon>
        <taxon>Clostridia</taxon>
        <taxon>Lachnospirales</taxon>
        <taxon>Lachnospiraceae</taxon>
        <taxon>Anaerostipes</taxon>
    </lineage>
</organism>
<evidence type="ECO:0000313" key="4">
    <source>
        <dbReference type="EMBL" id="CUM81851.1"/>
    </source>
</evidence>
<dbReference type="Proteomes" id="UP001644750">
    <property type="component" value="Unassembled WGS sequence"/>
</dbReference>
<dbReference type="EMBL" id="CZAU01000007">
    <property type="protein sequence ID" value="CUP25684.1"/>
    <property type="molecule type" value="Genomic_DNA"/>
</dbReference>
<gene>
    <name evidence="2" type="ORF">DO83_00920</name>
    <name evidence="3" type="ORF">ERS852425_00726</name>
    <name evidence="5" type="ORF">ERS852520_00943</name>
    <name evidence="4" type="ORF">ERS852571_00742</name>
    <name evidence="6" type="ORF">G5A72_12910</name>
    <name evidence="7" type="ORF">RBI15_05965</name>
</gene>
<evidence type="ECO:0000259" key="1">
    <source>
        <dbReference type="SMART" id="SM00849"/>
    </source>
</evidence>
<dbReference type="EMBL" id="CP132968">
    <property type="protein sequence ID" value="WMD17631.1"/>
    <property type="molecule type" value="Genomic_DNA"/>
</dbReference>
<dbReference type="Proteomes" id="UP000095598">
    <property type="component" value="Unassembled WGS sequence"/>
</dbReference>
<dbReference type="Proteomes" id="UP000095553">
    <property type="component" value="Unassembled WGS sequence"/>
</dbReference>
<dbReference type="EMBL" id="JAAITB010000031">
    <property type="protein sequence ID" value="NSJ80467.1"/>
    <property type="molecule type" value="Genomic_DNA"/>
</dbReference>
<dbReference type="Gene3D" id="3.60.15.10">
    <property type="entry name" value="Ribonuclease Z/Hydroxyacylglutathione hydrolase-like"/>
    <property type="match status" value="1"/>
</dbReference>
<dbReference type="SUPFAM" id="SSF56281">
    <property type="entry name" value="Metallo-hydrolase/oxidoreductase"/>
    <property type="match status" value="1"/>
</dbReference>
<evidence type="ECO:0000313" key="11">
    <source>
        <dbReference type="Proteomes" id="UP000188159"/>
    </source>
</evidence>
<keyword evidence="12" id="KW-1185">Reference proteome</keyword>
<dbReference type="SMART" id="SM00849">
    <property type="entry name" value="Lactamase_B"/>
    <property type="match status" value="1"/>
</dbReference>
<feature type="domain" description="Metallo-beta-lactamase" evidence="1">
    <location>
        <begin position="11"/>
        <end position="194"/>
    </location>
</feature>
<dbReference type="AlphaFoldDB" id="A0A174EF63"/>
<dbReference type="InterPro" id="IPR001279">
    <property type="entry name" value="Metallo-B-lactamas"/>
</dbReference>
<dbReference type="PANTHER" id="PTHR47619">
    <property type="entry name" value="METALLO-HYDROLASE YYCJ-RELATED"/>
    <property type="match status" value="1"/>
</dbReference>
<dbReference type="GeneID" id="92740930"/>
<reference evidence="6" key="4">
    <citation type="submission" date="2020-02" db="EMBL/GenBank/DDBJ databases">
        <authorList>
            <person name="Littmann E."/>
            <person name="Sorbara M."/>
        </authorList>
    </citation>
    <scope>NUCLEOTIDE SEQUENCE</scope>
    <source>
        <strain evidence="6">MSK.14.57</strain>
    </source>
</reference>
<evidence type="ECO:0000313" key="12">
    <source>
        <dbReference type="Proteomes" id="UP001644750"/>
    </source>
</evidence>
<sequence length="260" mass="29161">MKLSSLASSSEGNCIYVGTKKTNVLVDCGVSAKRIENSLSELDLTVPEFDGILITHEHTDHIKGLGVIARRYGLPIFATGKTIDAIFDYKNLGKVDKSLFHSIEADKPFEIGDMKVNASHIWHDAADPVCYSFYSEEGAKASIATDLGDYDEYLVEKIYDSDILFVEANHDVNMLQVGRYPYYLKRRILGREGHLSNERCAELIEEVATQKTKKVYLGHLSKENNYEKLAYETVKISLHNFTLPIEVARRDTVSTVTSVS</sequence>
<name>A0A174EF63_ANAHA</name>
<evidence type="ECO:0000313" key="9">
    <source>
        <dbReference type="Proteomes" id="UP000095564"/>
    </source>
</evidence>
<dbReference type="PANTHER" id="PTHR47619:SF1">
    <property type="entry name" value="EXODEOXYRIBONUCLEASE WALJ"/>
    <property type="match status" value="1"/>
</dbReference>
<dbReference type="EMBL" id="CP012098">
    <property type="protein sequence ID" value="AQP38328.1"/>
    <property type="molecule type" value="Genomic_DNA"/>
</dbReference>
<evidence type="ECO:0000313" key="5">
    <source>
        <dbReference type="EMBL" id="CUP25684.1"/>
    </source>
</evidence>
<reference evidence="8 9" key="1">
    <citation type="submission" date="2015-09" db="EMBL/GenBank/DDBJ databases">
        <authorList>
            <consortium name="Pathogen Informatics"/>
        </authorList>
    </citation>
    <scope>NUCLEOTIDE SEQUENCE [LARGE SCALE GENOMIC DNA]</scope>
    <source>
        <strain evidence="3 10">2789STDY5608868</strain>
        <strain evidence="5 9">2789STDY5834908</strain>
        <strain evidence="4 8">2789STDY5834959</strain>
    </source>
</reference>
<dbReference type="Proteomes" id="UP000188159">
    <property type="component" value="Chromosome"/>
</dbReference>
<dbReference type="Proteomes" id="UP000095564">
    <property type="component" value="Unassembled WGS sequence"/>
</dbReference>
<protein>
    <submittedName>
        <fullName evidence="6">MBL fold metallo-hydrolase</fullName>
    </submittedName>
    <submittedName>
        <fullName evidence="4">Ribonuclease Z</fullName>
    </submittedName>
</protein>
<evidence type="ECO:0000313" key="2">
    <source>
        <dbReference type="EMBL" id="AQP38328.1"/>
    </source>
</evidence>
<dbReference type="InterPro" id="IPR036866">
    <property type="entry name" value="RibonucZ/Hydroxyglut_hydro"/>
</dbReference>
<dbReference type="OrthoDB" id="9781189at2"/>
<evidence type="ECO:0000313" key="6">
    <source>
        <dbReference type="EMBL" id="NSJ80467.1"/>
    </source>
</evidence>
<dbReference type="InterPro" id="IPR052533">
    <property type="entry name" value="WalJ/YycJ-like"/>
</dbReference>
<dbReference type="RefSeq" id="WP_008393741.1">
    <property type="nucleotide sequence ID" value="NC_021016.1"/>
</dbReference>
<proteinExistence type="predicted"/>
<dbReference type="EMBL" id="CYXT01000003">
    <property type="protein sequence ID" value="CUM80435.1"/>
    <property type="molecule type" value="Genomic_DNA"/>
</dbReference>
<reference evidence="2 11" key="2">
    <citation type="journal article" date="2016" name="Sci. Rep.">
        <title>Accelerated dysbiosis of gut microbiota during aggravation of DSS-induced colitis by a butyrate-producing bacterium.</title>
        <authorList>
            <person name="Zhang Q."/>
            <person name="Wu Y."/>
            <person name="Wang J."/>
            <person name="Wu G."/>
            <person name="Long W."/>
            <person name="Xue Z."/>
            <person name="Wang L."/>
            <person name="Zhang X."/>
            <person name="Pang X."/>
            <person name="Zhao Y."/>
            <person name="Zhao L."/>
            <person name="Zhang C."/>
        </authorList>
    </citation>
    <scope>NUCLEOTIDE SEQUENCE [LARGE SCALE GENOMIC DNA]</scope>
    <source>
        <strain evidence="2 11">BPB5</strain>
    </source>
</reference>
<evidence type="ECO:0000313" key="10">
    <source>
        <dbReference type="Proteomes" id="UP000095598"/>
    </source>
</evidence>
<dbReference type="EMBL" id="CYXY01000004">
    <property type="protein sequence ID" value="CUM81851.1"/>
    <property type="molecule type" value="Genomic_DNA"/>
</dbReference>
<evidence type="ECO:0000313" key="7">
    <source>
        <dbReference type="EMBL" id="WMD17631.1"/>
    </source>
</evidence>
<dbReference type="Pfam" id="PF12706">
    <property type="entry name" value="Lactamase_B_2"/>
    <property type="match status" value="1"/>
</dbReference>
<evidence type="ECO:0000313" key="3">
    <source>
        <dbReference type="EMBL" id="CUM80435.1"/>
    </source>
</evidence>
<reference evidence="6 12" key="3">
    <citation type="journal article" date="2020" name="Cell Host Microbe">
        <title>Functional and Genomic Variation between Human-Derived Isolates of Lachnospiraceae Reveals Inter- and Intra-Species Diversity.</title>
        <authorList>
            <person name="Sorbara M.T."/>
            <person name="Littmann E.R."/>
            <person name="Fontana E."/>
            <person name="Moody T.U."/>
            <person name="Kohout C.E."/>
            <person name="Gjonbalaj M."/>
            <person name="Eaton V."/>
            <person name="Seok R."/>
            <person name="Leiner I.M."/>
            <person name="Pamer E.G."/>
        </authorList>
    </citation>
    <scope>NUCLEOTIDE SEQUENCE [LARGE SCALE GENOMIC DNA]</scope>
    <source>
        <strain evidence="6 12">MSK.14.57</strain>
    </source>
</reference>
<evidence type="ECO:0000313" key="8">
    <source>
        <dbReference type="Proteomes" id="UP000095553"/>
    </source>
</evidence>